<dbReference type="Gene3D" id="3.20.20.450">
    <property type="entry name" value="EAL domain"/>
    <property type="match status" value="1"/>
</dbReference>
<evidence type="ECO:0000256" key="1">
    <source>
        <dbReference type="PROSITE-ProRule" id="PRU00169"/>
    </source>
</evidence>
<dbReference type="Gene3D" id="3.40.50.2300">
    <property type="match status" value="1"/>
</dbReference>
<reference evidence="7 8" key="1">
    <citation type="submission" date="2024-05" db="EMBL/GenBank/DDBJ databases">
        <authorList>
            <consortium name="Candidatus Magnetaquicoccaceae bacterium FCR-1 genome sequencing consortium"/>
            <person name="Shimoshige H."/>
            <person name="Shimamura S."/>
            <person name="Taoka A."/>
            <person name="Kobayashi H."/>
            <person name="Maekawa T."/>
        </authorList>
    </citation>
    <scope>NUCLEOTIDE SEQUENCE [LARGE SCALE GENOMIC DNA]</scope>
    <source>
        <strain evidence="7 8">FCR-1</strain>
    </source>
</reference>
<dbReference type="InterPro" id="IPR001610">
    <property type="entry name" value="PAC"/>
</dbReference>
<reference evidence="7 8" key="2">
    <citation type="submission" date="2024-09" db="EMBL/GenBank/DDBJ databases">
        <title>Draft genome sequence of Candidatus Magnetaquicoccaceae bacterium FCR-1.</title>
        <authorList>
            <person name="Shimoshige H."/>
            <person name="Shimamura S."/>
            <person name="Taoka A."/>
            <person name="Kobayashi H."/>
            <person name="Maekawa T."/>
        </authorList>
    </citation>
    <scope>NUCLEOTIDE SEQUENCE [LARGE SCALE GENOMIC DNA]</scope>
    <source>
        <strain evidence="7 8">FCR-1</strain>
    </source>
</reference>
<dbReference type="PROSITE" id="PS50112">
    <property type="entry name" value="PAS"/>
    <property type="match status" value="1"/>
</dbReference>
<sequence length="685" mass="76374">MELARTPLFFVVDDDPVTRIMLSRFLEKQGYVVRTLANGALVSDALDQEIPDVVLMDAKMPVMDGFAACRQLKARPDARHVPVLMITGLNDDESVDRAFEAGATDFITKPIHWAILRNRVHYLLDNSRSSHKLSLAARVFDNTSEGIVVTDGGAVIQSVNPAFTRITGYFPGEVLGQRMSLLKSGLHPPEFYDRLWKDLTANGQWQGEFRNRRKDGTIYPQWANISAVFAPGGQVENYIAVFSDLTELRESQENLLYVTGHDALTGLPNRHLFHERLSFVLDEAREVGSMVWVLQLDLDRFKVVNETMGHDVGDALIVEVSRRLGTILGGRGSLSRLGGDEFGVILSKTEDSQSVAQLAGNLLEAMRVPLVIHDVEFFVGASIGIAVHPLDGEDTKTLMKNVDAALYHAKERGRNNFQFYRNEMNFHALARMRMEASLRMALDREEFDLFFQPQIDLVSGGVAGVEALIRWKRPGHGMVAPAEFIPLAEETKLIIPMGNWALAEACRRATRWFAAGIRPFRVAVNLSGIQFEQPDFVERVTETLHASGLDATLLELELTESIAMGDAVETLVKLKSLSEVGVRLSIDDFGTGFSSLKYLKRFPIDNLKIDQSFVRNCVEDLEDAAIIRTVIALAHGLGLTVIAEGVETQPQHDFLRSHGCNEVQGYFHGRPMSEESLLEFLRQRG</sequence>
<dbReference type="SMART" id="SM00086">
    <property type="entry name" value="PAC"/>
    <property type="match status" value="1"/>
</dbReference>
<dbReference type="SUPFAM" id="SSF55073">
    <property type="entry name" value="Nucleotide cyclase"/>
    <property type="match status" value="1"/>
</dbReference>
<evidence type="ECO:0000259" key="6">
    <source>
        <dbReference type="PROSITE" id="PS50887"/>
    </source>
</evidence>
<dbReference type="InterPro" id="IPR011006">
    <property type="entry name" value="CheY-like_superfamily"/>
</dbReference>
<comment type="caution">
    <text evidence="7">The sequence shown here is derived from an EMBL/GenBank/DDBJ whole genome shotgun (WGS) entry which is preliminary data.</text>
</comment>
<feature type="modified residue" description="4-aspartylphosphate" evidence="1">
    <location>
        <position position="57"/>
    </location>
</feature>
<dbReference type="SUPFAM" id="SSF141868">
    <property type="entry name" value="EAL domain-like"/>
    <property type="match status" value="1"/>
</dbReference>
<dbReference type="EC" id="3.5.1.44" evidence="7"/>
<feature type="domain" description="EAL" evidence="5">
    <location>
        <begin position="431"/>
        <end position="685"/>
    </location>
</feature>
<dbReference type="CDD" id="cd01948">
    <property type="entry name" value="EAL"/>
    <property type="match status" value="1"/>
</dbReference>
<keyword evidence="7" id="KW-0378">Hydrolase</keyword>
<dbReference type="NCBIfam" id="TIGR00229">
    <property type="entry name" value="sensory_box"/>
    <property type="match status" value="1"/>
</dbReference>
<dbReference type="PROSITE" id="PS50887">
    <property type="entry name" value="GGDEF"/>
    <property type="match status" value="1"/>
</dbReference>
<name>A0ABQ0C5T7_9PROT</name>
<dbReference type="InterPro" id="IPR001789">
    <property type="entry name" value="Sig_transdc_resp-reg_receiver"/>
</dbReference>
<accession>A0ABQ0C5T7</accession>
<dbReference type="Gene3D" id="3.30.70.270">
    <property type="match status" value="1"/>
</dbReference>
<evidence type="ECO:0000259" key="5">
    <source>
        <dbReference type="PROSITE" id="PS50883"/>
    </source>
</evidence>
<keyword evidence="1" id="KW-0597">Phosphoprotein</keyword>
<proteinExistence type="predicted"/>
<dbReference type="SUPFAM" id="SSF55785">
    <property type="entry name" value="PYP-like sensor domain (PAS domain)"/>
    <property type="match status" value="1"/>
</dbReference>
<dbReference type="InterPro" id="IPR000160">
    <property type="entry name" value="GGDEF_dom"/>
</dbReference>
<protein>
    <submittedName>
        <fullName evidence="7">Protein-glutamate methylesterase/protein-glutamine glutaminase</fullName>
        <ecNumber evidence="7">3.5.1.44</ecNumber>
    </submittedName>
</protein>
<dbReference type="Pfam" id="PF13426">
    <property type="entry name" value="PAS_9"/>
    <property type="match status" value="1"/>
</dbReference>
<dbReference type="PANTHER" id="PTHR44757">
    <property type="entry name" value="DIGUANYLATE CYCLASE DGCP"/>
    <property type="match status" value="1"/>
</dbReference>
<evidence type="ECO:0000313" key="7">
    <source>
        <dbReference type="EMBL" id="GAB0056239.1"/>
    </source>
</evidence>
<dbReference type="SUPFAM" id="SSF52172">
    <property type="entry name" value="CheY-like"/>
    <property type="match status" value="1"/>
</dbReference>
<dbReference type="InterPro" id="IPR001633">
    <property type="entry name" value="EAL_dom"/>
</dbReference>
<evidence type="ECO:0000259" key="4">
    <source>
        <dbReference type="PROSITE" id="PS50113"/>
    </source>
</evidence>
<feature type="domain" description="PAC" evidence="4">
    <location>
        <begin position="205"/>
        <end position="257"/>
    </location>
</feature>
<dbReference type="InterPro" id="IPR035919">
    <property type="entry name" value="EAL_sf"/>
</dbReference>
<feature type="domain" description="PAS" evidence="3">
    <location>
        <begin position="132"/>
        <end position="188"/>
    </location>
</feature>
<keyword evidence="8" id="KW-1185">Reference proteome</keyword>
<dbReference type="CDD" id="cd01949">
    <property type="entry name" value="GGDEF"/>
    <property type="match status" value="1"/>
</dbReference>
<gene>
    <name evidence="7" type="primary">cheB_2</name>
    <name evidence="7" type="ORF">SIID45300_00544</name>
</gene>
<dbReference type="CDD" id="cd00130">
    <property type="entry name" value="PAS"/>
    <property type="match status" value="1"/>
</dbReference>
<dbReference type="EMBL" id="BAAFGK010000002">
    <property type="protein sequence ID" value="GAB0056239.1"/>
    <property type="molecule type" value="Genomic_DNA"/>
</dbReference>
<dbReference type="SMART" id="SM00052">
    <property type="entry name" value="EAL"/>
    <property type="match status" value="1"/>
</dbReference>
<dbReference type="InterPro" id="IPR000700">
    <property type="entry name" value="PAS-assoc_C"/>
</dbReference>
<dbReference type="InterPro" id="IPR000014">
    <property type="entry name" value="PAS"/>
</dbReference>
<dbReference type="Gene3D" id="3.30.450.20">
    <property type="entry name" value="PAS domain"/>
    <property type="match status" value="1"/>
</dbReference>
<dbReference type="PROSITE" id="PS50113">
    <property type="entry name" value="PAC"/>
    <property type="match status" value="1"/>
</dbReference>
<dbReference type="RefSeq" id="WP_420903954.1">
    <property type="nucleotide sequence ID" value="NZ_BAAFGK010000002.1"/>
</dbReference>
<dbReference type="PROSITE" id="PS50110">
    <property type="entry name" value="RESPONSE_REGULATORY"/>
    <property type="match status" value="1"/>
</dbReference>
<dbReference type="Proteomes" id="UP001628193">
    <property type="component" value="Unassembled WGS sequence"/>
</dbReference>
<dbReference type="InterPro" id="IPR029787">
    <property type="entry name" value="Nucleotide_cyclase"/>
</dbReference>
<dbReference type="InterPro" id="IPR035965">
    <property type="entry name" value="PAS-like_dom_sf"/>
</dbReference>
<dbReference type="InterPro" id="IPR043128">
    <property type="entry name" value="Rev_trsase/Diguanyl_cyclase"/>
</dbReference>
<organism evidence="7 8">
    <name type="scientific">Candidatus Magnetaquiglobus chichijimensis</name>
    <dbReference type="NCBI Taxonomy" id="3141448"/>
    <lineage>
        <taxon>Bacteria</taxon>
        <taxon>Pseudomonadati</taxon>
        <taxon>Pseudomonadota</taxon>
        <taxon>Magnetococcia</taxon>
        <taxon>Magnetococcales</taxon>
        <taxon>Candidatus Magnetaquicoccaceae</taxon>
        <taxon>Candidatus Magnetaquiglobus</taxon>
    </lineage>
</organism>
<evidence type="ECO:0000313" key="8">
    <source>
        <dbReference type="Proteomes" id="UP001628193"/>
    </source>
</evidence>
<evidence type="ECO:0000259" key="2">
    <source>
        <dbReference type="PROSITE" id="PS50110"/>
    </source>
</evidence>
<evidence type="ECO:0000259" key="3">
    <source>
        <dbReference type="PROSITE" id="PS50112"/>
    </source>
</evidence>
<feature type="domain" description="GGDEF" evidence="6">
    <location>
        <begin position="289"/>
        <end position="422"/>
    </location>
</feature>
<feature type="domain" description="Response regulatory" evidence="2">
    <location>
        <begin position="8"/>
        <end position="124"/>
    </location>
</feature>
<dbReference type="NCBIfam" id="TIGR00254">
    <property type="entry name" value="GGDEF"/>
    <property type="match status" value="1"/>
</dbReference>
<dbReference type="GO" id="GO:0050568">
    <property type="term" value="F:protein-glutamine glutaminase activity"/>
    <property type="evidence" value="ECO:0007669"/>
    <property type="project" value="UniProtKB-EC"/>
</dbReference>
<dbReference type="Pfam" id="PF00990">
    <property type="entry name" value="GGDEF"/>
    <property type="match status" value="1"/>
</dbReference>
<dbReference type="SMART" id="SM00448">
    <property type="entry name" value="REC"/>
    <property type="match status" value="1"/>
</dbReference>
<dbReference type="PROSITE" id="PS50883">
    <property type="entry name" value="EAL"/>
    <property type="match status" value="1"/>
</dbReference>
<dbReference type="InterPro" id="IPR052155">
    <property type="entry name" value="Biofilm_reg_signaling"/>
</dbReference>
<dbReference type="Pfam" id="PF00563">
    <property type="entry name" value="EAL"/>
    <property type="match status" value="1"/>
</dbReference>
<dbReference type="SMART" id="SM00267">
    <property type="entry name" value="GGDEF"/>
    <property type="match status" value="1"/>
</dbReference>
<dbReference type="SMART" id="SM00091">
    <property type="entry name" value="PAS"/>
    <property type="match status" value="1"/>
</dbReference>
<dbReference type="Pfam" id="PF00072">
    <property type="entry name" value="Response_reg"/>
    <property type="match status" value="1"/>
</dbReference>
<dbReference type="PANTHER" id="PTHR44757:SF2">
    <property type="entry name" value="BIOFILM ARCHITECTURE MAINTENANCE PROTEIN MBAA"/>
    <property type="match status" value="1"/>
</dbReference>